<dbReference type="InterPro" id="IPR013922">
    <property type="entry name" value="Cyclin_PHO80-like"/>
</dbReference>
<proteinExistence type="predicted"/>
<feature type="region of interest" description="Disordered" evidence="1">
    <location>
        <begin position="303"/>
        <end position="330"/>
    </location>
</feature>
<dbReference type="GO" id="GO:0005634">
    <property type="term" value="C:nucleus"/>
    <property type="evidence" value="ECO:0007669"/>
    <property type="project" value="TreeGrafter"/>
</dbReference>
<evidence type="ECO:0000313" key="2">
    <source>
        <dbReference type="EMBL" id="KAJ3107958.1"/>
    </source>
</evidence>
<gene>
    <name evidence="2" type="ORF">HK100_003499</name>
</gene>
<dbReference type="Gene3D" id="1.10.472.10">
    <property type="entry name" value="Cyclin-like"/>
    <property type="match status" value="1"/>
</dbReference>
<dbReference type="Proteomes" id="UP001211907">
    <property type="component" value="Unassembled WGS sequence"/>
</dbReference>
<dbReference type="GO" id="GO:0000307">
    <property type="term" value="C:cyclin-dependent protein kinase holoenzyme complex"/>
    <property type="evidence" value="ECO:0007669"/>
    <property type="project" value="TreeGrafter"/>
</dbReference>
<dbReference type="GO" id="GO:0016538">
    <property type="term" value="F:cyclin-dependent protein serine/threonine kinase regulator activity"/>
    <property type="evidence" value="ECO:0007669"/>
    <property type="project" value="TreeGrafter"/>
</dbReference>
<reference evidence="2" key="1">
    <citation type="submission" date="2020-05" db="EMBL/GenBank/DDBJ databases">
        <title>Phylogenomic resolution of chytrid fungi.</title>
        <authorList>
            <person name="Stajich J.E."/>
            <person name="Amses K."/>
            <person name="Simmons R."/>
            <person name="Seto K."/>
            <person name="Myers J."/>
            <person name="Bonds A."/>
            <person name="Quandt C.A."/>
            <person name="Barry K."/>
            <person name="Liu P."/>
            <person name="Grigoriev I."/>
            <person name="Longcore J.E."/>
            <person name="James T.Y."/>
        </authorList>
    </citation>
    <scope>NUCLEOTIDE SEQUENCE</scope>
    <source>
        <strain evidence="2">JEL0513</strain>
    </source>
</reference>
<organism evidence="2 3">
    <name type="scientific">Physocladia obscura</name>
    <dbReference type="NCBI Taxonomy" id="109957"/>
    <lineage>
        <taxon>Eukaryota</taxon>
        <taxon>Fungi</taxon>
        <taxon>Fungi incertae sedis</taxon>
        <taxon>Chytridiomycota</taxon>
        <taxon>Chytridiomycota incertae sedis</taxon>
        <taxon>Chytridiomycetes</taxon>
        <taxon>Chytridiales</taxon>
        <taxon>Chytriomycetaceae</taxon>
        <taxon>Physocladia</taxon>
    </lineage>
</organism>
<name>A0AAD5STY4_9FUNG</name>
<comment type="caution">
    <text evidence="2">The sequence shown here is derived from an EMBL/GenBank/DDBJ whole genome shotgun (WGS) entry which is preliminary data.</text>
</comment>
<evidence type="ECO:0000313" key="3">
    <source>
        <dbReference type="Proteomes" id="UP001211907"/>
    </source>
</evidence>
<sequence>MDGYEESKRQERVVAFIVRVLGTVWTCGIDPFSTKHGFDASPNNAPNVPTQNVEVKIRDFDTIMCIDEVRDTEKLKEKERDRLTRLVRKMCCAQAVSRSKETVGLALLLASRLRRRNSNEAARGGAEAPVIATALLLALKTLDDWRIDSVAWLPFCRVPLATLNAMEREFLQRIDYNVYVSHSEFLDFTRFLSIYEDLDYLFPSVKFTARSAAAPASAAIQNIPIVPVSAPVQSSARRPSTSSLTPSTTKSSVSSIVSAVSSGSCSVSSSSSDFRFYNNGNSNQANSSNNGNYSINNTLKYPQKSYQQQQQQQQPPPPPQQQYQQAPSTFRMHKQVAPFTSMSSVQTQREFGPPTMYEGIAARFVHGRFKSLPNIKTAGKVSGVVTAGANTPANSGVAGSDSGSVCCVGVHPVRSSRREVMG</sequence>
<dbReference type="AlphaFoldDB" id="A0AAD5STY4"/>
<dbReference type="PANTHER" id="PTHR15615">
    <property type="match status" value="1"/>
</dbReference>
<protein>
    <recommendedName>
        <fullName evidence="4">Cyclin N-terminal domain-containing protein</fullName>
    </recommendedName>
</protein>
<dbReference type="EMBL" id="JADGJH010001880">
    <property type="protein sequence ID" value="KAJ3107958.1"/>
    <property type="molecule type" value="Genomic_DNA"/>
</dbReference>
<accession>A0AAD5STY4</accession>
<evidence type="ECO:0000256" key="1">
    <source>
        <dbReference type="SAM" id="MobiDB-lite"/>
    </source>
</evidence>
<keyword evidence="3" id="KW-1185">Reference proteome</keyword>
<dbReference type="PANTHER" id="PTHR15615:SF108">
    <property type="entry name" value="PROTEIN CNPPD1"/>
    <property type="match status" value="1"/>
</dbReference>
<evidence type="ECO:0008006" key="4">
    <source>
        <dbReference type="Google" id="ProtNLM"/>
    </source>
</evidence>
<dbReference type="GO" id="GO:0019901">
    <property type="term" value="F:protein kinase binding"/>
    <property type="evidence" value="ECO:0007669"/>
    <property type="project" value="InterPro"/>
</dbReference>